<gene>
    <name evidence="1" type="ORF">BDZ85DRAFT_12340</name>
</gene>
<proteinExistence type="predicted"/>
<evidence type="ECO:0000313" key="2">
    <source>
        <dbReference type="Proteomes" id="UP000799538"/>
    </source>
</evidence>
<reference evidence="2" key="1">
    <citation type="journal article" date="2020" name="Stud. Mycol.">
        <title>101 Dothideomycetes genomes: A test case for predicting lifestyles and emergence of pathogens.</title>
        <authorList>
            <person name="Haridas S."/>
            <person name="Albert R."/>
            <person name="Binder M."/>
            <person name="Bloem J."/>
            <person name="LaButti K."/>
            <person name="Salamov A."/>
            <person name="Andreopoulos B."/>
            <person name="Baker S."/>
            <person name="Barry K."/>
            <person name="Bills G."/>
            <person name="Bluhm B."/>
            <person name="Cannon C."/>
            <person name="Castanera R."/>
            <person name="Culley D."/>
            <person name="Daum C."/>
            <person name="Ezra D."/>
            <person name="Gonzalez J."/>
            <person name="Henrissat B."/>
            <person name="Kuo A."/>
            <person name="Liang C."/>
            <person name="Lipzen A."/>
            <person name="Lutzoni F."/>
            <person name="Magnuson J."/>
            <person name="Mondo S."/>
            <person name="Nolan M."/>
            <person name="Ohm R."/>
            <person name="Pangilinan J."/>
            <person name="Park H.-J."/>
            <person name="Ramirez L."/>
            <person name="Alfaro M."/>
            <person name="Sun H."/>
            <person name="Tritt A."/>
            <person name="Yoshinaga Y."/>
            <person name="Zwiers L.-H."/>
            <person name="Turgeon B."/>
            <person name="Goodwin S."/>
            <person name="Spatafora J."/>
            <person name="Crous P."/>
            <person name="Grigoriev I."/>
        </authorList>
    </citation>
    <scope>NUCLEOTIDE SEQUENCE [LARGE SCALE GENOMIC DNA]</scope>
    <source>
        <strain evidence="2">CECT 20119</strain>
    </source>
</reference>
<organism evidence="1 2">
    <name type="scientific">Elsinoe ampelina</name>
    <dbReference type="NCBI Taxonomy" id="302913"/>
    <lineage>
        <taxon>Eukaryota</taxon>
        <taxon>Fungi</taxon>
        <taxon>Dikarya</taxon>
        <taxon>Ascomycota</taxon>
        <taxon>Pezizomycotina</taxon>
        <taxon>Dothideomycetes</taxon>
        <taxon>Dothideomycetidae</taxon>
        <taxon>Myriangiales</taxon>
        <taxon>Elsinoaceae</taxon>
        <taxon>Elsinoe</taxon>
    </lineage>
</organism>
<keyword evidence="2" id="KW-1185">Reference proteome</keyword>
<sequence length="151" mass="16899">MSRARQGCYLPDLCTRSARCGLEELVLLSLRGDSTVPQASGRKCPVRGFAALLGDVSPIYERLAIVQLAHGMTSRSRGEPYRCHKFCAIRFLCCGQHRRAPPNNWKGVSHHNSTWLLSCERLATQVKRVRHDFDGNAAGRTWESGIWTSIC</sequence>
<accession>A0A6A6GRE1</accession>
<evidence type="ECO:0000313" key="1">
    <source>
        <dbReference type="EMBL" id="KAF2228149.1"/>
    </source>
</evidence>
<dbReference type="EMBL" id="ML992501">
    <property type="protein sequence ID" value="KAF2228149.1"/>
    <property type="molecule type" value="Genomic_DNA"/>
</dbReference>
<dbReference type="Proteomes" id="UP000799538">
    <property type="component" value="Unassembled WGS sequence"/>
</dbReference>
<protein>
    <submittedName>
        <fullName evidence="1">Uncharacterized protein</fullName>
    </submittedName>
</protein>
<dbReference type="AlphaFoldDB" id="A0A6A6GRE1"/>
<name>A0A6A6GRE1_9PEZI</name>